<dbReference type="GO" id="GO:0017147">
    <property type="term" value="F:Wnt-protein binding"/>
    <property type="evidence" value="ECO:0007669"/>
    <property type="project" value="TreeGrafter"/>
</dbReference>
<evidence type="ECO:0000313" key="16">
    <source>
        <dbReference type="Proteomes" id="UP000515146"/>
    </source>
</evidence>
<keyword evidence="6 12" id="KW-1133">Transmembrane helix</keyword>
<dbReference type="FunCoup" id="A0A6P6Y6Z2">
    <property type="interactions" value="2"/>
</dbReference>
<evidence type="ECO:0000313" key="17">
    <source>
        <dbReference type="RefSeq" id="XP_027200294.1"/>
    </source>
</evidence>
<dbReference type="InterPro" id="IPR015526">
    <property type="entry name" value="Frizzled/SFRP"/>
</dbReference>
<dbReference type="OMA" id="LIDSECY"/>
<dbReference type="KEGG" id="dpte:113794372"/>
<feature type="region of interest" description="Disordered" evidence="11">
    <location>
        <begin position="992"/>
        <end position="1021"/>
    </location>
</feature>
<feature type="disulfide bond" evidence="10">
    <location>
        <begin position="556"/>
        <end position="571"/>
    </location>
</feature>
<keyword evidence="7 12" id="KW-0472">Membrane</keyword>
<reference evidence="17" key="1">
    <citation type="submission" date="2025-08" db="UniProtKB">
        <authorList>
            <consortium name="RefSeq"/>
        </authorList>
    </citation>
    <scope>IDENTIFICATION</scope>
    <source>
        <strain evidence="17">Airmid</strain>
    </source>
</reference>
<dbReference type="InterPro" id="IPR043504">
    <property type="entry name" value="Peptidase_S1_PA_chymotrypsin"/>
</dbReference>
<comment type="subcellular location">
    <subcellularLocation>
        <location evidence="1">Cell membrane</location>
        <topology evidence="1">Single-pass membrane protein</topology>
    </subcellularLocation>
    <subcellularLocation>
        <location evidence="2">Membrane</location>
        <topology evidence="2">Single-pass type II membrane protein</topology>
    </subcellularLocation>
</comment>
<evidence type="ECO:0000256" key="8">
    <source>
        <dbReference type="ARBA" id="ARBA00023157"/>
    </source>
</evidence>
<dbReference type="SUPFAM" id="SSF57424">
    <property type="entry name" value="LDL receptor-like module"/>
    <property type="match status" value="1"/>
</dbReference>
<dbReference type="Proteomes" id="UP000515146">
    <property type="component" value="Unplaced"/>
</dbReference>
<dbReference type="Gene3D" id="2.40.10.10">
    <property type="entry name" value="Trypsin-like serine proteases"/>
    <property type="match status" value="2"/>
</dbReference>
<evidence type="ECO:0000259" key="14">
    <source>
        <dbReference type="PROSITE" id="PS50038"/>
    </source>
</evidence>
<comment type="caution">
    <text evidence="10">Lacks conserved residue(s) required for the propagation of feature annotation.</text>
</comment>
<evidence type="ECO:0000256" key="10">
    <source>
        <dbReference type="PROSITE-ProRule" id="PRU00124"/>
    </source>
</evidence>
<dbReference type="SUPFAM" id="SSF50494">
    <property type="entry name" value="Trypsin-like serine proteases"/>
    <property type="match status" value="1"/>
</dbReference>
<dbReference type="OrthoDB" id="5985572at2759"/>
<dbReference type="Gene3D" id="3.30.70.960">
    <property type="entry name" value="SEA domain"/>
    <property type="match status" value="1"/>
</dbReference>
<dbReference type="GO" id="GO:0042813">
    <property type="term" value="F:Wnt receptor activity"/>
    <property type="evidence" value="ECO:0007669"/>
    <property type="project" value="TreeGrafter"/>
</dbReference>
<feature type="disulfide bond" evidence="10">
    <location>
        <begin position="544"/>
        <end position="562"/>
    </location>
</feature>
<feature type="transmembrane region" description="Helical" evidence="12">
    <location>
        <begin position="139"/>
        <end position="158"/>
    </location>
</feature>
<evidence type="ECO:0000256" key="4">
    <source>
        <dbReference type="ARBA" id="ARBA00022692"/>
    </source>
</evidence>
<evidence type="ECO:0000259" key="13">
    <source>
        <dbReference type="PROSITE" id="PS50024"/>
    </source>
</evidence>
<keyword evidence="5" id="KW-0735">Signal-anchor</keyword>
<dbReference type="AlphaFoldDB" id="A0A6P6Y6Z2"/>
<dbReference type="SMART" id="SM00192">
    <property type="entry name" value="LDLa"/>
    <property type="match status" value="2"/>
</dbReference>
<dbReference type="PROSITE" id="PS50068">
    <property type="entry name" value="LDLRA_2"/>
    <property type="match status" value="1"/>
</dbReference>
<keyword evidence="4 12" id="KW-0812">Transmembrane</keyword>
<feature type="disulfide bond" evidence="9">
    <location>
        <begin position="354"/>
        <end position="400"/>
    </location>
</feature>
<dbReference type="GeneID" id="113794372"/>
<dbReference type="GO" id="GO:0060070">
    <property type="term" value="P:canonical Wnt signaling pathway"/>
    <property type="evidence" value="ECO:0007669"/>
    <property type="project" value="TreeGrafter"/>
</dbReference>
<name>A0A6P6Y6Z2_DERPT</name>
<evidence type="ECO:0000256" key="12">
    <source>
        <dbReference type="SAM" id="Phobius"/>
    </source>
</evidence>
<dbReference type="PROSITE" id="PS50024">
    <property type="entry name" value="SEA"/>
    <property type="match status" value="1"/>
</dbReference>
<feature type="domain" description="SEA" evidence="13">
    <location>
        <begin position="167"/>
        <end position="291"/>
    </location>
</feature>
<accession>A0A6P6Y6Z2</accession>
<proteinExistence type="predicted"/>
<dbReference type="GO" id="GO:0006508">
    <property type="term" value="P:proteolysis"/>
    <property type="evidence" value="ECO:0007669"/>
    <property type="project" value="InterPro"/>
</dbReference>
<dbReference type="InterPro" id="IPR036790">
    <property type="entry name" value="Frizzled_dom_sf"/>
</dbReference>
<dbReference type="InterPro" id="IPR036055">
    <property type="entry name" value="LDL_receptor-like_sf"/>
</dbReference>
<dbReference type="Gene3D" id="1.10.2000.10">
    <property type="entry name" value="Frizzled cysteine-rich domain"/>
    <property type="match status" value="1"/>
</dbReference>
<evidence type="ECO:0000256" key="9">
    <source>
        <dbReference type="PROSITE-ProRule" id="PRU00090"/>
    </source>
</evidence>
<gene>
    <name evidence="17" type="primary">LOC113794372</name>
</gene>
<feature type="disulfide bond" evidence="9">
    <location>
        <begin position="346"/>
        <end position="407"/>
    </location>
</feature>
<dbReference type="InterPro" id="IPR009003">
    <property type="entry name" value="Peptidase_S1_PA"/>
</dbReference>
<dbReference type="PANTHER" id="PTHR11309">
    <property type="entry name" value="FRIZZLED"/>
    <property type="match status" value="1"/>
</dbReference>
<sequence length="1079" mass="125228">MSQNDHYTIERNSRNRNRNRLKNSHIYTVTPFPSSSLSSTSAAAVAATIPPPHVHYQSMNLPGTLTSTIHQQQQQHPQLIDMNNIITAGDPNQNTLIIPQRQQSIQDFNPIEFIEQQEQQQQLRWHKNEFCTPCNCMCFFIAFIFLVTALMSGIYYNLNFFDGKHLRERVFKAKFVVRNQDFLLSELENVDSNEFRQFSNMLQKRIDNLFQQSMISRSFVKTEIIAFERKRNSPSETIIHLNVHVSADKSSNVETSDIYLILAEEIVNNRLKIFENLMVDHNSIDVQERRWHPFHRIGGSGIMNGGGGSEKYSMASASGNPWNHKSLFPGMLEGLPTDPIPPPRKCGRIDLQYCRFLPYNQTSYPNFFNHWNLSSIEEEFIQFKELIDSECYSLSKHFICNLLQPECNANNNDDMIILPCRNFCQEFLDSCQKWLPEKLLKKITCSKFPKMIRKFSNDNSVGIFGDNDDDDDSDGNNQNEIIGIWNHQRKKKLCHNKPNCAQQLRLQSQHYKICDGIFDCLDESDESNCTYCSTNDNNIEKFHCGNRQCITMNQTCDNIRDCQNGVDEINCLRLMVTTPSSKSIHTKKLIKWTTISIINEGYLGAISKGKHSFVCSDQQHSTTTTTTTFNMNQTRNNDNGNSNNNHGYYNYDNHTPILGHNICEENYFEKLIQIESKILTPSFNSDDESINFTRFVPGTTLPSPYPIQCKSKQVYYMQCSNEKCGINHIPIDSLTIDKDVDIIETTINNNLTDDDDGLKKSYPGYWPWYAKININGHYYCDGTLITWDTIIAQTICFNGQIDPKLMINNNNNNNNITIILGSVRLSTNNIESKEFRVSSIQQQIIDDNNLNEKHQQQQQQRITLLKLEQRIQMNKLNLIRPICLTKTSYSTSSNWWWTTSSNAESSHKCVIVKLNYEQDMLNHRPVKIVNMEQCRKYLSLKYNNDNNYLNHPYESLQSNYSSQHSSSSSSSPMSMNFSKELNLNDKLCVRFRRKKQKQQQPSSSLKTGNYHPDGGDDWLMNNEQQQQNFPNHNGRHLYCQTKNQWNLLAFEYYRIFNNKQIDNDKNFILFQIIPTIRII</sequence>
<dbReference type="RefSeq" id="XP_027200294.1">
    <property type="nucleotide sequence ID" value="XM_027344493.1"/>
</dbReference>
<evidence type="ECO:0000256" key="7">
    <source>
        <dbReference type="ARBA" id="ARBA00023136"/>
    </source>
</evidence>
<evidence type="ECO:0000256" key="1">
    <source>
        <dbReference type="ARBA" id="ARBA00004162"/>
    </source>
</evidence>
<dbReference type="InterPro" id="IPR001254">
    <property type="entry name" value="Trypsin_dom"/>
</dbReference>
<feature type="region of interest" description="Disordered" evidence="11">
    <location>
        <begin position="1"/>
        <end position="22"/>
    </location>
</feature>
<dbReference type="InterPro" id="IPR036364">
    <property type="entry name" value="SEA_dom_sf"/>
</dbReference>
<dbReference type="Pfam" id="PF01390">
    <property type="entry name" value="SEA"/>
    <property type="match status" value="1"/>
</dbReference>
<feature type="domain" description="Peptidase S1" evidence="15">
    <location>
        <begin position="746"/>
        <end position="1079"/>
    </location>
</feature>
<dbReference type="GO" id="GO:0035567">
    <property type="term" value="P:non-canonical Wnt signaling pathway"/>
    <property type="evidence" value="ECO:0007669"/>
    <property type="project" value="TreeGrafter"/>
</dbReference>
<dbReference type="CDD" id="cd07066">
    <property type="entry name" value="CRD_FZ"/>
    <property type="match status" value="1"/>
</dbReference>
<dbReference type="InterPro" id="IPR000082">
    <property type="entry name" value="SEA_dom"/>
</dbReference>
<evidence type="ECO:0000256" key="3">
    <source>
        <dbReference type="ARBA" id="ARBA00022473"/>
    </source>
</evidence>
<keyword evidence="8 10" id="KW-1015">Disulfide bond</keyword>
<evidence type="ECO:0000256" key="6">
    <source>
        <dbReference type="ARBA" id="ARBA00022989"/>
    </source>
</evidence>
<dbReference type="PROSITE" id="PS50038">
    <property type="entry name" value="FZ"/>
    <property type="match status" value="1"/>
</dbReference>
<keyword evidence="3" id="KW-0217">Developmental protein</keyword>
<dbReference type="PROSITE" id="PS50240">
    <property type="entry name" value="TRYPSIN_DOM"/>
    <property type="match status" value="1"/>
</dbReference>
<evidence type="ECO:0000256" key="5">
    <source>
        <dbReference type="ARBA" id="ARBA00022968"/>
    </source>
</evidence>
<dbReference type="InParanoid" id="A0A6P6Y6Z2"/>
<dbReference type="Pfam" id="PF01392">
    <property type="entry name" value="Fz"/>
    <property type="match status" value="1"/>
</dbReference>
<dbReference type="SUPFAM" id="SSF82671">
    <property type="entry name" value="SEA domain"/>
    <property type="match status" value="1"/>
</dbReference>
<evidence type="ECO:0000256" key="11">
    <source>
        <dbReference type="SAM" id="MobiDB-lite"/>
    </source>
</evidence>
<dbReference type="Gene3D" id="2.40.128.620">
    <property type="match status" value="1"/>
</dbReference>
<dbReference type="InterPro" id="IPR020067">
    <property type="entry name" value="Frizzled_dom"/>
</dbReference>
<dbReference type="GO" id="GO:0004252">
    <property type="term" value="F:serine-type endopeptidase activity"/>
    <property type="evidence" value="ECO:0007669"/>
    <property type="project" value="InterPro"/>
</dbReference>
<dbReference type="InterPro" id="IPR002172">
    <property type="entry name" value="LDrepeatLR_classA_rpt"/>
</dbReference>
<evidence type="ECO:0000259" key="15">
    <source>
        <dbReference type="PROSITE" id="PS50240"/>
    </source>
</evidence>
<dbReference type="CDD" id="cd00112">
    <property type="entry name" value="LDLa"/>
    <property type="match status" value="2"/>
</dbReference>
<dbReference type="SMART" id="SM00063">
    <property type="entry name" value="FRI"/>
    <property type="match status" value="1"/>
</dbReference>
<dbReference type="SUPFAM" id="SSF63501">
    <property type="entry name" value="Frizzled cysteine-rich domain"/>
    <property type="match status" value="1"/>
</dbReference>
<dbReference type="Pfam" id="PF00057">
    <property type="entry name" value="Ldl_recept_a"/>
    <property type="match status" value="1"/>
</dbReference>
<organism evidence="16 17">
    <name type="scientific">Dermatophagoides pteronyssinus</name>
    <name type="common">European house dust mite</name>
    <dbReference type="NCBI Taxonomy" id="6956"/>
    <lineage>
        <taxon>Eukaryota</taxon>
        <taxon>Metazoa</taxon>
        <taxon>Ecdysozoa</taxon>
        <taxon>Arthropoda</taxon>
        <taxon>Chelicerata</taxon>
        <taxon>Arachnida</taxon>
        <taxon>Acari</taxon>
        <taxon>Acariformes</taxon>
        <taxon>Sarcoptiformes</taxon>
        <taxon>Astigmata</taxon>
        <taxon>Psoroptidia</taxon>
        <taxon>Analgoidea</taxon>
        <taxon>Pyroglyphidae</taxon>
        <taxon>Dermatophagoidinae</taxon>
        <taxon>Dermatophagoides</taxon>
    </lineage>
</organism>
<dbReference type="GO" id="GO:0005886">
    <property type="term" value="C:plasma membrane"/>
    <property type="evidence" value="ECO:0007669"/>
    <property type="project" value="UniProtKB-SubCell"/>
</dbReference>
<feature type="domain" description="FZ" evidence="14">
    <location>
        <begin position="341"/>
        <end position="463"/>
    </location>
</feature>
<keyword evidence="16" id="KW-1185">Reference proteome</keyword>
<evidence type="ECO:0000256" key="2">
    <source>
        <dbReference type="ARBA" id="ARBA00004606"/>
    </source>
</evidence>
<protein>
    <submittedName>
        <fullName evidence="17">Uncharacterized protein LOC113794372</fullName>
    </submittedName>
</protein>